<feature type="transmembrane region" description="Helical" evidence="1">
    <location>
        <begin position="135"/>
        <end position="155"/>
    </location>
</feature>
<evidence type="ECO:0000313" key="3">
    <source>
        <dbReference type="Proteomes" id="UP000800035"/>
    </source>
</evidence>
<name>A0A6A5TR00_9PLEO</name>
<feature type="transmembrane region" description="Helical" evidence="1">
    <location>
        <begin position="107"/>
        <end position="129"/>
    </location>
</feature>
<evidence type="ECO:0000256" key="1">
    <source>
        <dbReference type="SAM" id="Phobius"/>
    </source>
</evidence>
<protein>
    <submittedName>
        <fullName evidence="2">Uncharacterized protein</fullName>
    </submittedName>
</protein>
<dbReference type="AlphaFoldDB" id="A0A6A5TR00"/>
<keyword evidence="1" id="KW-0472">Membrane</keyword>
<proteinExistence type="predicted"/>
<gene>
    <name evidence="2" type="ORF">CC80DRAFT_126083</name>
</gene>
<dbReference type="EMBL" id="ML976999">
    <property type="protein sequence ID" value="KAF1954400.1"/>
    <property type="molecule type" value="Genomic_DNA"/>
</dbReference>
<sequence length="159" mass="17570">MSAKVDIYPHSIHCDKDSCSCVPPESKVEPAPNSEYRCKPIPAPHIPPIGENCMAHLYSSPDCINPSQVWVYNQVPKRTRSMLIARPEAAAEGWGVHFEEGWHWPRIWAVITTFFVGGSLLFGVRYAVLSKDAQSAFGIASYWIAAATILVGSLATRNE</sequence>
<accession>A0A6A5TR00</accession>
<dbReference type="Proteomes" id="UP000800035">
    <property type="component" value="Unassembled WGS sequence"/>
</dbReference>
<keyword evidence="1" id="KW-0812">Transmembrane</keyword>
<keyword evidence="1" id="KW-1133">Transmembrane helix</keyword>
<evidence type="ECO:0000313" key="2">
    <source>
        <dbReference type="EMBL" id="KAF1954400.1"/>
    </source>
</evidence>
<dbReference type="OrthoDB" id="5355526at2759"/>
<keyword evidence="3" id="KW-1185">Reference proteome</keyword>
<organism evidence="2 3">
    <name type="scientific">Byssothecium circinans</name>
    <dbReference type="NCBI Taxonomy" id="147558"/>
    <lineage>
        <taxon>Eukaryota</taxon>
        <taxon>Fungi</taxon>
        <taxon>Dikarya</taxon>
        <taxon>Ascomycota</taxon>
        <taxon>Pezizomycotina</taxon>
        <taxon>Dothideomycetes</taxon>
        <taxon>Pleosporomycetidae</taxon>
        <taxon>Pleosporales</taxon>
        <taxon>Massarineae</taxon>
        <taxon>Massarinaceae</taxon>
        <taxon>Byssothecium</taxon>
    </lineage>
</organism>
<reference evidence="2" key="1">
    <citation type="journal article" date="2020" name="Stud. Mycol.">
        <title>101 Dothideomycetes genomes: a test case for predicting lifestyles and emergence of pathogens.</title>
        <authorList>
            <person name="Haridas S."/>
            <person name="Albert R."/>
            <person name="Binder M."/>
            <person name="Bloem J."/>
            <person name="Labutti K."/>
            <person name="Salamov A."/>
            <person name="Andreopoulos B."/>
            <person name="Baker S."/>
            <person name="Barry K."/>
            <person name="Bills G."/>
            <person name="Bluhm B."/>
            <person name="Cannon C."/>
            <person name="Castanera R."/>
            <person name="Culley D."/>
            <person name="Daum C."/>
            <person name="Ezra D."/>
            <person name="Gonzalez J."/>
            <person name="Henrissat B."/>
            <person name="Kuo A."/>
            <person name="Liang C."/>
            <person name="Lipzen A."/>
            <person name="Lutzoni F."/>
            <person name="Magnuson J."/>
            <person name="Mondo S."/>
            <person name="Nolan M."/>
            <person name="Ohm R."/>
            <person name="Pangilinan J."/>
            <person name="Park H.-J."/>
            <person name="Ramirez L."/>
            <person name="Alfaro M."/>
            <person name="Sun H."/>
            <person name="Tritt A."/>
            <person name="Yoshinaga Y."/>
            <person name="Zwiers L.-H."/>
            <person name="Turgeon B."/>
            <person name="Goodwin S."/>
            <person name="Spatafora J."/>
            <person name="Crous P."/>
            <person name="Grigoriev I."/>
        </authorList>
    </citation>
    <scope>NUCLEOTIDE SEQUENCE</scope>
    <source>
        <strain evidence="2">CBS 675.92</strain>
    </source>
</reference>